<keyword evidence="5" id="KW-0333">Golgi apparatus</keyword>
<evidence type="ECO:0000256" key="5">
    <source>
        <dbReference type="RuleBase" id="RU367097"/>
    </source>
</evidence>
<reference evidence="7" key="1">
    <citation type="submission" date="2021-06" db="EMBL/GenBank/DDBJ databases">
        <authorList>
            <person name="Kallberg Y."/>
            <person name="Tangrot J."/>
            <person name="Rosling A."/>
        </authorList>
    </citation>
    <scope>NUCLEOTIDE SEQUENCE</scope>
    <source>
        <strain evidence="7">AZ414A</strain>
    </source>
</reference>
<protein>
    <recommendedName>
        <fullName evidence="5">GDP-mannose transporter</fullName>
        <shortName evidence="5">GMT</shortName>
    </recommendedName>
</protein>
<dbReference type="EMBL" id="CAJVPK010002422">
    <property type="protein sequence ID" value="CAG8612754.1"/>
    <property type="molecule type" value="Genomic_DNA"/>
</dbReference>
<feature type="non-terminal residue" evidence="7">
    <location>
        <position position="1"/>
    </location>
</feature>
<comment type="similarity">
    <text evidence="5">Belongs to the TPT transporter family. SLC35D subfamily.</text>
</comment>
<dbReference type="InterPro" id="IPR037185">
    <property type="entry name" value="EmrE-like"/>
</dbReference>
<keyword evidence="2 5" id="KW-0812">Transmembrane</keyword>
<evidence type="ECO:0000256" key="2">
    <source>
        <dbReference type="ARBA" id="ARBA00022692"/>
    </source>
</evidence>
<keyword evidence="8" id="KW-1185">Reference proteome</keyword>
<feature type="transmembrane region" description="Helical" evidence="5">
    <location>
        <begin position="20"/>
        <end position="38"/>
    </location>
</feature>
<comment type="function">
    <text evidence="5">Involved in the import of GDP-mannose from the cytoplasm into the Golgi lumen.</text>
</comment>
<evidence type="ECO:0000313" key="7">
    <source>
        <dbReference type="EMBL" id="CAG8612754.1"/>
    </source>
</evidence>
<dbReference type="GO" id="GO:0000139">
    <property type="term" value="C:Golgi membrane"/>
    <property type="evidence" value="ECO:0007669"/>
    <property type="project" value="UniProtKB-SubCell"/>
</dbReference>
<dbReference type="GO" id="GO:0030659">
    <property type="term" value="C:cytoplasmic vesicle membrane"/>
    <property type="evidence" value="ECO:0007669"/>
    <property type="project" value="UniProtKB-SubCell"/>
</dbReference>
<comment type="subcellular location">
    <subcellularLocation>
        <location evidence="5">Golgi apparatus membrane</location>
        <topology evidence="5">Multi-pass membrane protein</topology>
    </subcellularLocation>
    <subcellularLocation>
        <location evidence="5">Cytoplasmic vesicle membrane</location>
        <topology evidence="5">Multi-pass membrane protein</topology>
    </subcellularLocation>
    <subcellularLocation>
        <location evidence="5">Endoplasmic reticulum membrane</location>
        <topology evidence="5">Multi-pass membrane protein</topology>
    </subcellularLocation>
    <subcellularLocation>
        <location evidence="1">Membrane</location>
        <topology evidence="1">Multi-pass membrane protein</topology>
    </subcellularLocation>
</comment>
<gene>
    <name evidence="7" type="ORF">DEBURN_LOCUS10046</name>
</gene>
<dbReference type="PANTHER" id="PTHR11132">
    <property type="entry name" value="SOLUTE CARRIER FAMILY 35"/>
    <property type="match status" value="1"/>
</dbReference>
<proteinExistence type="inferred from homology"/>
<evidence type="ECO:0000256" key="1">
    <source>
        <dbReference type="ARBA" id="ARBA00004141"/>
    </source>
</evidence>
<evidence type="ECO:0000256" key="3">
    <source>
        <dbReference type="ARBA" id="ARBA00022989"/>
    </source>
</evidence>
<sequence length="197" mass="21601">AWTDITSVVTETTAYTLDVGYLWMGLNCFSSAAFVLIMRKRIRSTGFKDFDTVYYNNLLSIPLLLVMSFIVEDWSSSNFEKNLPIEIRQTLITAILFSGISAFAISYTSAWCVRVTSSTTYSMVGALNKLPVAASGMIFFGDPINFGNVSAIIVAPQRSNKQNSYLPMSASSHSVREANSANEMNHTNVSIGQKGSS</sequence>
<feature type="region of interest" description="Disordered" evidence="6">
    <location>
        <begin position="176"/>
        <end position="197"/>
    </location>
</feature>
<comment type="caution">
    <text evidence="7">The sequence shown here is derived from an EMBL/GenBank/DDBJ whole genome shotgun (WGS) entry which is preliminary data.</text>
</comment>
<organism evidence="7 8">
    <name type="scientific">Diversispora eburnea</name>
    <dbReference type="NCBI Taxonomy" id="1213867"/>
    <lineage>
        <taxon>Eukaryota</taxon>
        <taxon>Fungi</taxon>
        <taxon>Fungi incertae sedis</taxon>
        <taxon>Mucoromycota</taxon>
        <taxon>Glomeromycotina</taxon>
        <taxon>Glomeromycetes</taxon>
        <taxon>Diversisporales</taxon>
        <taxon>Diversisporaceae</taxon>
        <taxon>Diversispora</taxon>
    </lineage>
</organism>
<dbReference type="OrthoDB" id="417037at2759"/>
<keyword evidence="5" id="KW-0968">Cytoplasmic vesicle</keyword>
<dbReference type="GO" id="GO:0005789">
    <property type="term" value="C:endoplasmic reticulum membrane"/>
    <property type="evidence" value="ECO:0007669"/>
    <property type="project" value="UniProtKB-SubCell"/>
</dbReference>
<evidence type="ECO:0000256" key="4">
    <source>
        <dbReference type="ARBA" id="ARBA00023136"/>
    </source>
</evidence>
<comment type="subunit">
    <text evidence="5">Homooligomer.</text>
</comment>
<feature type="transmembrane region" description="Helical" evidence="5">
    <location>
        <begin position="91"/>
        <end position="113"/>
    </location>
</feature>
<evidence type="ECO:0000256" key="6">
    <source>
        <dbReference type="SAM" id="MobiDB-lite"/>
    </source>
</evidence>
<dbReference type="InterPro" id="IPR050186">
    <property type="entry name" value="TPT_transporter"/>
</dbReference>
<name>A0A9N9CRS8_9GLOM</name>
<accession>A0A9N9CRS8</accession>
<dbReference type="SUPFAM" id="SSF103481">
    <property type="entry name" value="Multidrug resistance efflux transporter EmrE"/>
    <property type="match status" value="1"/>
</dbReference>
<dbReference type="NCBIfam" id="TIGR00803">
    <property type="entry name" value="nst"/>
    <property type="match status" value="1"/>
</dbReference>
<keyword evidence="4 5" id="KW-0472">Membrane</keyword>
<dbReference type="AlphaFoldDB" id="A0A9N9CRS8"/>
<keyword evidence="5" id="KW-0256">Endoplasmic reticulum</keyword>
<evidence type="ECO:0000313" key="8">
    <source>
        <dbReference type="Proteomes" id="UP000789706"/>
    </source>
</evidence>
<feature type="transmembrane region" description="Helical" evidence="5">
    <location>
        <begin position="50"/>
        <end position="71"/>
    </location>
</feature>
<dbReference type="Proteomes" id="UP000789706">
    <property type="component" value="Unassembled WGS sequence"/>
</dbReference>
<keyword evidence="5" id="KW-0762">Sugar transport</keyword>
<keyword evidence="5" id="KW-0813">Transport</keyword>
<keyword evidence="3 5" id="KW-1133">Transmembrane helix</keyword>